<name>A0AAD8S8E5_LOLMU</name>
<keyword evidence="3" id="KW-1185">Reference proteome</keyword>
<comment type="caution">
    <text evidence="2">The sequence shown here is derived from an EMBL/GenBank/DDBJ whole genome shotgun (WGS) entry which is preliminary data.</text>
</comment>
<dbReference type="Pfam" id="PF25794">
    <property type="entry name" value="SACS"/>
    <property type="match status" value="1"/>
</dbReference>
<gene>
    <name evidence="2" type="ORF">QYE76_064823</name>
</gene>
<dbReference type="NCBIfam" id="NF047352">
    <property type="entry name" value="P_loop_sacsin"/>
    <property type="match status" value="1"/>
</dbReference>
<dbReference type="PANTHER" id="PTHR32387">
    <property type="entry name" value="WU:FJ29H11"/>
    <property type="match status" value="1"/>
</dbReference>
<evidence type="ECO:0000313" key="3">
    <source>
        <dbReference type="Proteomes" id="UP001231189"/>
    </source>
</evidence>
<evidence type="ECO:0000259" key="1">
    <source>
        <dbReference type="Pfam" id="PF25794"/>
    </source>
</evidence>
<organism evidence="2 3">
    <name type="scientific">Lolium multiflorum</name>
    <name type="common">Italian ryegrass</name>
    <name type="synonym">Lolium perenne subsp. multiflorum</name>
    <dbReference type="NCBI Taxonomy" id="4521"/>
    <lineage>
        <taxon>Eukaryota</taxon>
        <taxon>Viridiplantae</taxon>
        <taxon>Streptophyta</taxon>
        <taxon>Embryophyta</taxon>
        <taxon>Tracheophyta</taxon>
        <taxon>Spermatophyta</taxon>
        <taxon>Magnoliopsida</taxon>
        <taxon>Liliopsida</taxon>
        <taxon>Poales</taxon>
        <taxon>Poaceae</taxon>
        <taxon>BOP clade</taxon>
        <taxon>Pooideae</taxon>
        <taxon>Poodae</taxon>
        <taxon>Poeae</taxon>
        <taxon>Poeae Chloroplast Group 2 (Poeae type)</taxon>
        <taxon>Loliodinae</taxon>
        <taxon>Loliinae</taxon>
        <taxon>Lolium</taxon>
    </lineage>
</organism>
<protein>
    <recommendedName>
        <fullName evidence="1">Sacsin/Nov domain-containing protein</fullName>
    </recommendedName>
</protein>
<dbReference type="EMBL" id="JAUUTY010000004">
    <property type="protein sequence ID" value="KAK1647018.1"/>
    <property type="molecule type" value="Genomic_DNA"/>
</dbReference>
<dbReference type="InterPro" id="IPR052957">
    <property type="entry name" value="Auxin_embryo_med"/>
</dbReference>
<dbReference type="Gene3D" id="3.30.565.10">
    <property type="entry name" value="Histidine kinase-like ATPase, C-terminal domain"/>
    <property type="match status" value="1"/>
</dbReference>
<dbReference type="InterPro" id="IPR036890">
    <property type="entry name" value="HATPase_C_sf"/>
</dbReference>
<dbReference type="InterPro" id="IPR058210">
    <property type="entry name" value="SACS/Nov_dom"/>
</dbReference>
<proteinExistence type="predicted"/>
<reference evidence="2" key="1">
    <citation type="submission" date="2023-07" db="EMBL/GenBank/DDBJ databases">
        <title>A chromosome-level genome assembly of Lolium multiflorum.</title>
        <authorList>
            <person name="Chen Y."/>
            <person name="Copetti D."/>
            <person name="Kolliker R."/>
            <person name="Studer B."/>
        </authorList>
    </citation>
    <scope>NUCLEOTIDE SEQUENCE</scope>
    <source>
        <strain evidence="2">02402/16</strain>
        <tissue evidence="2">Leaf</tissue>
    </source>
</reference>
<accession>A0AAD8S8E5</accession>
<dbReference type="Proteomes" id="UP001231189">
    <property type="component" value="Unassembled WGS sequence"/>
</dbReference>
<evidence type="ECO:0000313" key="2">
    <source>
        <dbReference type="EMBL" id="KAK1647018.1"/>
    </source>
</evidence>
<feature type="domain" description="Sacsin/Nov" evidence="1">
    <location>
        <begin position="13"/>
        <end position="115"/>
    </location>
</feature>
<sequence length="1694" mass="191413">MHQAVNYLSQELYSKDVHFLMELIQNAEDNEYPSGVSPTLEFVITTKDITHSGATATLLVFNNEKGFAPENIESICRIGKSTKKGQRDSGYIGEKGIGFKSVFLVSSTPHIFSNGYQIKFSEDACTKCGIGYIVPEWVEEHPIIRDLTKIYGCLKNLPTTTIILPLKNDKIEAVKKELSSTHPEILLFLSKIRKISVREINDGLNATSLSQISISSEADALTRKDIGAESYTLHLSAEEDKTGNHHCSYYIWKQHFPVKPECRVQKRSEIDQWVVMLAFPHGQRLSQGLGSPGVYAFLPTEMVTNFPFIIQADFLLSSSRESIQLDSPWNRGILDHVPSAFLNAFMALVKSTEDAPVFALPPIFKFVPLKQSSVPLIDSVRMSIRNKLIDAEIMPCETCSPLKVLCKPTEVGRLNAAFWGIVNKAVELGVDVPNISSHGTHILSSYFDNTEYDDVLGFLGVGYVNYEWYGKCIQGSDLAAVLPEDIYLDLLAFVAQNWKVEFASTNMHYIPLIKCAGADGEVTYMSVYEAKTADGKLCMLSDEYVPLVIKWNKRYFSTISRTVFLPMSTHKALEQFPHRSTVVEWLEKYVCMKNLTVHEYAITVVKALHEKNQVLAFTHFIYQLHKEKYMPEWNINHLCSLVPIVDNCGSVIATRSAVLLPARMSKWAALLGKNPWRGQSYVELADDYMSASKFSEGHAYEDHFLSFVRKYMQATDVPSLVPPDAGFPAASSPLTMKNALLLLEWIEDLRSRDVTLPQKFLNCIICGTWLKTSVGYCAPSESFLLNEEWGHLFQAEAAFVDVPMIDQEYYLGKVASYKNVLETLGVKFEFSDAMSYIGKNFMSMDAGALTADSMLSLLQFIRFLQQEHISPDHLISSIRTGRWVKTCHGYMSPAESILFSSEWTIPSEISCLPFIDIDFYGNGISSFKSELEILGVLVRFKQNYQVIVDNFKLPTGSVTSGAAIMLLKCIRYADSCRKLVKGLKKRPWLKTNAGFRAPRETFLLDSEWKCLVKFADVVPLLDLSFYGDEILSYREELTKIRVVASLEQASNAITSHLKQLLSTCSITKEIRLALISCYKELSENKTFPANILKFMHTEKWLHTSHGFRTPDKCALFDCSWEPVIPVATLPFIDDSDLIHGTGKKIYSYKKELKALGVAVDLNHGADILLSSLAIDETHEMPIPNGLHPCLSLNSTLVALLKCMQLSAHPRKFAEEIRKMQIKTTLGYRYADGCILYDSTWSSYFHMEDGPFIDVSFHGPDILSYRTELKMIGVVLDVDSGCSLMALNLKSFSRTDTISRIYRYFAAFKWEPKKEGENWIWIPKGRSSGQWVRPGDCVLHDRSGLFSVRFNVLDNYYEKDLFLFFSTAFHVRHSPRVLDHCILWRSWECTSFELRPASCSSFWEFIGSHWNTTTANLLSGSLTRVPVLVNDKIVLREVEDVFVPDDLLLKHLFDQFSSNPLFVWYPTGLSFVSRAKMDIIYQSLGVRSISKAVIKDEAFLPNLSSCQVVDTTDAIVTPGFLRIILAFLANPALEIASEKRHQMVSCLPGTKVLEMIEPITVSYKVELLSSGRTVSVKVRRMFRWEREDRKLYIQKSVGLLGRTAKMEMATCFAEEMSQGLLYDRVDLISSLTELLKIGFLVDFEGGEVEFLLRSKNLQLFPEDVDFLLDAFPARGLEAPTIILGKDSQLIKNSLK</sequence>
<dbReference type="SUPFAM" id="SSF55874">
    <property type="entry name" value="ATPase domain of HSP90 chaperone/DNA topoisomerase II/histidine kinase"/>
    <property type="match status" value="1"/>
</dbReference>
<dbReference type="PANTHER" id="PTHR32387:SF12">
    <property type="entry name" value="PROTEIN NO VEIN C-TERMINAL DOMAIN-CONTAINING PROTEIN"/>
    <property type="match status" value="1"/>
</dbReference>